<dbReference type="Gene3D" id="3.30.1330.30">
    <property type="match status" value="1"/>
</dbReference>
<evidence type="ECO:0000259" key="5">
    <source>
        <dbReference type="Pfam" id="PF22435"/>
    </source>
</evidence>
<dbReference type="AlphaFoldDB" id="A0A0X1U759"/>
<dbReference type="EMBL" id="CP014223">
    <property type="protein sequence ID" value="AMJ40772.1"/>
    <property type="molecule type" value="Genomic_DNA"/>
</dbReference>
<dbReference type="Proteomes" id="UP000068026">
    <property type="component" value="Chromosome"/>
</dbReference>
<keyword evidence="3 6" id="KW-0808">Transferase</keyword>
<evidence type="ECO:0000313" key="8">
    <source>
        <dbReference type="Proteomes" id="UP000068026"/>
    </source>
</evidence>
<organism evidence="7 9">
    <name type="scientific">Anaerotignum propionicum DSM 1682</name>
    <dbReference type="NCBI Taxonomy" id="991789"/>
    <lineage>
        <taxon>Bacteria</taxon>
        <taxon>Bacillati</taxon>
        <taxon>Bacillota</taxon>
        <taxon>Clostridia</taxon>
        <taxon>Lachnospirales</taxon>
        <taxon>Anaerotignaceae</taxon>
        <taxon>Anaerotignum</taxon>
    </lineage>
</organism>
<gene>
    <name evidence="6" type="primary">aviRb</name>
    <name evidence="6" type="ORF">CPRO_11790</name>
    <name evidence="7" type="ORF">SAMN02745151_01589</name>
</gene>
<dbReference type="CDD" id="cd18095">
    <property type="entry name" value="SpoU-like_rRNA-MTase"/>
    <property type="match status" value="1"/>
</dbReference>
<dbReference type="Proteomes" id="UP000184204">
    <property type="component" value="Unassembled WGS sequence"/>
</dbReference>
<dbReference type="EC" id="2.1.1.208" evidence="6"/>
<dbReference type="Gene3D" id="3.40.1280.10">
    <property type="match status" value="1"/>
</dbReference>
<dbReference type="InterPro" id="IPR001537">
    <property type="entry name" value="SpoU_MeTrfase"/>
</dbReference>
<dbReference type="GO" id="GO:0006396">
    <property type="term" value="P:RNA processing"/>
    <property type="evidence" value="ECO:0007669"/>
    <property type="project" value="InterPro"/>
</dbReference>
<feature type="domain" description="MRM3-like substrate binding" evidence="5">
    <location>
        <begin position="10"/>
        <end position="94"/>
    </location>
</feature>
<proteinExistence type="inferred from homology"/>
<evidence type="ECO:0000259" key="4">
    <source>
        <dbReference type="Pfam" id="PF00588"/>
    </source>
</evidence>
<dbReference type="InterPro" id="IPR029064">
    <property type="entry name" value="Ribosomal_eL30-like_sf"/>
</dbReference>
<reference evidence="6 8" key="1">
    <citation type="journal article" date="2016" name="Genome Announc.">
        <title>Complete Genome Sequence of the Amino Acid-Fermenting Clostridium propionicum X2 (DSM 1682).</title>
        <authorList>
            <person name="Poehlein A."/>
            <person name="Schlien K."/>
            <person name="Chowdhury N.P."/>
            <person name="Gottschalk G."/>
            <person name="Buckel W."/>
            <person name="Daniel R."/>
        </authorList>
    </citation>
    <scope>NUCLEOTIDE SEQUENCE [LARGE SCALE GENOMIC DNA]</scope>
    <source>
        <strain evidence="6 8">X2</strain>
    </source>
</reference>
<dbReference type="SUPFAM" id="SSF75217">
    <property type="entry name" value="alpha/beta knot"/>
    <property type="match status" value="1"/>
</dbReference>
<dbReference type="PANTHER" id="PTHR43191:SF2">
    <property type="entry name" value="RRNA METHYLTRANSFERASE 3, MITOCHONDRIAL"/>
    <property type="match status" value="1"/>
</dbReference>
<keyword evidence="8" id="KW-1185">Reference proteome</keyword>
<dbReference type="Pfam" id="PF00588">
    <property type="entry name" value="SpoU_methylase"/>
    <property type="match status" value="1"/>
</dbReference>
<dbReference type="EMBL" id="FQUA01000006">
    <property type="protein sequence ID" value="SHE73034.1"/>
    <property type="molecule type" value="Genomic_DNA"/>
</dbReference>
<dbReference type="InterPro" id="IPR029026">
    <property type="entry name" value="tRNA_m1G_MTases_N"/>
</dbReference>
<evidence type="ECO:0000256" key="2">
    <source>
        <dbReference type="ARBA" id="ARBA00022603"/>
    </source>
</evidence>
<dbReference type="GO" id="GO:0008173">
    <property type="term" value="F:RNA methyltransferase activity"/>
    <property type="evidence" value="ECO:0007669"/>
    <property type="project" value="InterPro"/>
</dbReference>
<reference evidence="7" key="3">
    <citation type="submission" date="2016-11" db="EMBL/GenBank/DDBJ databases">
        <authorList>
            <person name="Varghese N."/>
            <person name="Submissions S."/>
        </authorList>
    </citation>
    <scope>NUCLEOTIDE SEQUENCE</scope>
    <source>
        <strain evidence="7">DSM 1682</strain>
    </source>
</reference>
<dbReference type="OrthoDB" id="9785673at2"/>
<dbReference type="PANTHER" id="PTHR43191">
    <property type="entry name" value="RRNA METHYLTRANSFERASE 3"/>
    <property type="match status" value="1"/>
</dbReference>
<protein>
    <submittedName>
        <fullName evidence="6">23S rRNA (Uridine(2479)-2'-O)-methyltransferase</fullName>
        <ecNumber evidence="6">2.1.1.208</ecNumber>
    </submittedName>
    <submittedName>
        <fullName evidence="7">RNA methyltransferase, TrmH family</fullName>
    </submittedName>
</protein>
<accession>A0A0X1U759</accession>
<dbReference type="RefSeq" id="WP_066048934.1">
    <property type="nucleotide sequence ID" value="NZ_CP014223.1"/>
</dbReference>
<dbReference type="InterPro" id="IPR053888">
    <property type="entry name" value="MRM3-like_sub_bind"/>
</dbReference>
<dbReference type="SUPFAM" id="SSF55315">
    <property type="entry name" value="L30e-like"/>
    <property type="match status" value="1"/>
</dbReference>
<dbReference type="InterPro" id="IPR051259">
    <property type="entry name" value="rRNA_Methyltransferase"/>
</dbReference>
<name>A0A0X1U759_ANAPI</name>
<dbReference type="InterPro" id="IPR029028">
    <property type="entry name" value="Alpha/beta_knot_MTases"/>
</dbReference>
<sequence length="261" mass="29142">MAIKIESHQNKIFKRVKGLNLRKNRDKEGVFVAEGLRFISEIPLDWPVELFLMTEAFAEENGVELFENRAATYILSEELFSLLSDTENPQGVLAVCKKQKEDREKIWLKEDSFFLLAEELNDPGNLGTVIRTADASGVDGIFLSKGSVDVYNPKVLRATMGSIFHVPVFQNIALDDISSELKNRGISLYAAHLKGECLPYHLSLQKSCAFLIGNEARGLSQDAANLCDQWVKIPMPGQAESLNASIAAGILLYEVVRQRLR</sequence>
<evidence type="ECO:0000256" key="1">
    <source>
        <dbReference type="ARBA" id="ARBA00007228"/>
    </source>
</evidence>
<evidence type="ECO:0000313" key="6">
    <source>
        <dbReference type="EMBL" id="AMJ40772.1"/>
    </source>
</evidence>
<dbReference type="GO" id="GO:0003723">
    <property type="term" value="F:RNA binding"/>
    <property type="evidence" value="ECO:0007669"/>
    <property type="project" value="InterPro"/>
</dbReference>
<reference evidence="8" key="2">
    <citation type="submission" date="2016-01" db="EMBL/GenBank/DDBJ databases">
        <authorList>
            <person name="Poehlein A."/>
            <person name="Schlien K."/>
            <person name="Gottschalk G."/>
            <person name="Buckel W."/>
            <person name="Daniel R."/>
        </authorList>
    </citation>
    <scope>NUCLEOTIDE SEQUENCE [LARGE SCALE GENOMIC DNA]</scope>
    <source>
        <strain evidence="8">X2</strain>
    </source>
</reference>
<evidence type="ECO:0000313" key="7">
    <source>
        <dbReference type="EMBL" id="SHE73034.1"/>
    </source>
</evidence>
<evidence type="ECO:0000256" key="3">
    <source>
        <dbReference type="ARBA" id="ARBA00022679"/>
    </source>
</evidence>
<dbReference type="KEGG" id="cpro:CPRO_11790"/>
<reference evidence="9" key="4">
    <citation type="submission" date="2016-11" db="EMBL/GenBank/DDBJ databases">
        <authorList>
            <person name="Jaros S."/>
            <person name="Januszkiewicz K."/>
            <person name="Wedrychowicz H."/>
        </authorList>
    </citation>
    <scope>NUCLEOTIDE SEQUENCE [LARGE SCALE GENOMIC DNA]</scope>
    <source>
        <strain evidence="9">DSM 1682</strain>
    </source>
</reference>
<evidence type="ECO:0000313" key="9">
    <source>
        <dbReference type="Proteomes" id="UP000184204"/>
    </source>
</evidence>
<dbReference type="GO" id="GO:0032259">
    <property type="term" value="P:methylation"/>
    <property type="evidence" value="ECO:0007669"/>
    <property type="project" value="UniProtKB-KW"/>
</dbReference>
<dbReference type="Pfam" id="PF22435">
    <property type="entry name" value="MRM3-like_sub_bind"/>
    <property type="match status" value="1"/>
</dbReference>
<keyword evidence="2 7" id="KW-0489">Methyltransferase</keyword>
<comment type="similarity">
    <text evidence="1">Belongs to the class IV-like SAM-binding methyltransferase superfamily. RNA methyltransferase TrmH family.</text>
</comment>
<feature type="domain" description="tRNA/rRNA methyltransferase SpoU type" evidence="4">
    <location>
        <begin position="113"/>
        <end position="253"/>
    </location>
</feature>